<dbReference type="AlphaFoldDB" id="A1ZGY8"/>
<name>A1ZGY8_MICM2</name>
<protein>
    <submittedName>
        <fullName evidence="1">TPR repeat</fullName>
    </submittedName>
</protein>
<dbReference type="Proteomes" id="UP000004095">
    <property type="component" value="Unassembled WGS sequence"/>
</dbReference>
<dbReference type="Gene3D" id="1.25.40.10">
    <property type="entry name" value="Tetratricopeptide repeat domain"/>
    <property type="match status" value="1"/>
</dbReference>
<dbReference type="EMBL" id="AAWS01000007">
    <property type="protein sequence ID" value="EAY30257.1"/>
    <property type="molecule type" value="Genomic_DNA"/>
</dbReference>
<accession>A1ZGY8</accession>
<comment type="caution">
    <text evidence="1">The sequence shown here is derived from an EMBL/GenBank/DDBJ whole genome shotgun (WGS) entry which is preliminary data.</text>
</comment>
<evidence type="ECO:0000313" key="1">
    <source>
        <dbReference type="EMBL" id="EAY30257.1"/>
    </source>
</evidence>
<reference evidence="1 2" key="1">
    <citation type="submission" date="2007-01" db="EMBL/GenBank/DDBJ databases">
        <authorList>
            <person name="Haygood M."/>
            <person name="Podell S."/>
            <person name="Anderson C."/>
            <person name="Hopkinson B."/>
            <person name="Roe K."/>
            <person name="Barbeau K."/>
            <person name="Gaasterland T."/>
            <person name="Ferriera S."/>
            <person name="Johnson J."/>
            <person name="Kravitz S."/>
            <person name="Beeson K."/>
            <person name="Sutton G."/>
            <person name="Rogers Y.-H."/>
            <person name="Friedman R."/>
            <person name="Frazier M."/>
            <person name="Venter J.C."/>
        </authorList>
    </citation>
    <scope>NUCLEOTIDE SEQUENCE [LARGE SCALE GENOMIC DNA]</scope>
    <source>
        <strain evidence="1 2">ATCC 23134</strain>
    </source>
</reference>
<organism evidence="1 2">
    <name type="scientific">Microscilla marina ATCC 23134</name>
    <dbReference type="NCBI Taxonomy" id="313606"/>
    <lineage>
        <taxon>Bacteria</taxon>
        <taxon>Pseudomonadati</taxon>
        <taxon>Bacteroidota</taxon>
        <taxon>Cytophagia</taxon>
        <taxon>Cytophagales</taxon>
        <taxon>Microscillaceae</taxon>
        <taxon>Microscilla</taxon>
    </lineage>
</organism>
<dbReference type="SUPFAM" id="SSF48452">
    <property type="entry name" value="TPR-like"/>
    <property type="match status" value="1"/>
</dbReference>
<dbReference type="RefSeq" id="WP_002695154.1">
    <property type="nucleotide sequence ID" value="NZ_AAWS01000007.1"/>
</dbReference>
<keyword evidence="2" id="KW-1185">Reference proteome</keyword>
<evidence type="ECO:0000313" key="2">
    <source>
        <dbReference type="Proteomes" id="UP000004095"/>
    </source>
</evidence>
<gene>
    <name evidence="1" type="ORF">M23134_08081</name>
</gene>
<sequence length="87" mass="10037">MKNYKKTPAQKAVELMNAAESIFYEEKYILSIEYYSQAIPQINSPSNLAYALYMRGCAYHETGNVIEATKDWKEAQRFGFELPVEMA</sequence>
<dbReference type="InterPro" id="IPR011990">
    <property type="entry name" value="TPR-like_helical_dom_sf"/>
</dbReference>
<proteinExistence type="predicted"/>